<evidence type="ECO:0000313" key="2">
    <source>
        <dbReference type="EMBL" id="MPN05144.1"/>
    </source>
</evidence>
<sequence>MLNSTAMVCDDFRIWLRALWLGAKFIRSITSKTRLRVSSLMPGRLFMTSETVEGETPASFAISTMVSFGMIPLYLEEIVYRFILMDKMFFVKRILRDKGLD</sequence>
<proteinExistence type="predicted"/>
<accession>A0A645EXI1</accession>
<evidence type="ECO:0000256" key="1">
    <source>
        <dbReference type="SAM" id="Phobius"/>
    </source>
</evidence>
<keyword evidence="1" id="KW-1133">Transmembrane helix</keyword>
<reference evidence="2" key="1">
    <citation type="submission" date="2019-08" db="EMBL/GenBank/DDBJ databases">
        <authorList>
            <person name="Kucharzyk K."/>
            <person name="Murdoch R.W."/>
            <person name="Higgins S."/>
            <person name="Loffler F."/>
        </authorList>
    </citation>
    <scope>NUCLEOTIDE SEQUENCE</scope>
</reference>
<dbReference type="EMBL" id="VSSQ01051058">
    <property type="protein sequence ID" value="MPN05144.1"/>
    <property type="molecule type" value="Genomic_DNA"/>
</dbReference>
<dbReference type="AlphaFoldDB" id="A0A645EXI1"/>
<protein>
    <submittedName>
        <fullName evidence="2">Uncharacterized protein</fullName>
    </submittedName>
</protein>
<comment type="caution">
    <text evidence="2">The sequence shown here is derived from an EMBL/GenBank/DDBJ whole genome shotgun (WGS) entry which is preliminary data.</text>
</comment>
<gene>
    <name evidence="2" type="ORF">SDC9_152394</name>
</gene>
<feature type="transmembrane region" description="Helical" evidence="1">
    <location>
        <begin position="60"/>
        <end position="83"/>
    </location>
</feature>
<keyword evidence="1" id="KW-0472">Membrane</keyword>
<name>A0A645EXI1_9ZZZZ</name>
<organism evidence="2">
    <name type="scientific">bioreactor metagenome</name>
    <dbReference type="NCBI Taxonomy" id="1076179"/>
    <lineage>
        <taxon>unclassified sequences</taxon>
        <taxon>metagenomes</taxon>
        <taxon>ecological metagenomes</taxon>
    </lineage>
</organism>
<keyword evidence="1" id="KW-0812">Transmembrane</keyword>